<evidence type="ECO:0008006" key="4">
    <source>
        <dbReference type="Google" id="ProtNLM"/>
    </source>
</evidence>
<dbReference type="Proteomes" id="UP001480595">
    <property type="component" value="Unassembled WGS sequence"/>
</dbReference>
<dbReference type="GeneID" id="92087867"/>
<keyword evidence="3" id="KW-1185">Reference proteome</keyword>
<organism evidence="2 3">
    <name type="scientific">Apiospora phragmitis</name>
    <dbReference type="NCBI Taxonomy" id="2905665"/>
    <lineage>
        <taxon>Eukaryota</taxon>
        <taxon>Fungi</taxon>
        <taxon>Dikarya</taxon>
        <taxon>Ascomycota</taxon>
        <taxon>Pezizomycotina</taxon>
        <taxon>Sordariomycetes</taxon>
        <taxon>Xylariomycetidae</taxon>
        <taxon>Amphisphaeriales</taxon>
        <taxon>Apiosporaceae</taxon>
        <taxon>Apiospora</taxon>
    </lineage>
</organism>
<evidence type="ECO:0000256" key="1">
    <source>
        <dbReference type="SAM" id="MobiDB-lite"/>
    </source>
</evidence>
<protein>
    <recommendedName>
        <fullName evidence="4">Transposase</fullName>
    </recommendedName>
</protein>
<gene>
    <name evidence="2" type="ORF">PG994_003395</name>
</gene>
<reference evidence="2 3" key="1">
    <citation type="submission" date="2023-01" db="EMBL/GenBank/DDBJ databases">
        <title>Analysis of 21 Apiospora genomes using comparative genomics revels a genus with tremendous synthesis potential of carbohydrate active enzymes and secondary metabolites.</title>
        <authorList>
            <person name="Sorensen T."/>
        </authorList>
    </citation>
    <scope>NUCLEOTIDE SEQUENCE [LARGE SCALE GENOMIC DNA]</scope>
    <source>
        <strain evidence="2 3">CBS 135458</strain>
    </source>
</reference>
<sequence>MVAAASSDSAVVVVDLAIVDVGGLLRQGDRAVIRDVVYHRATGNIADLVTTRVIQAPRYQDAAVNEDKQGKDKSANEVYDSDDEGTRPSSTRKRLPWDYFLSLGINTKSARPEAKQQEGRVQGFYGGMNRRQKYAVLCEFGEAPARWEWKGAPHDNSISAHKSDHRPDQLGLWAKGDRFRARSFDHVRFNGGMNVMIGTCPAVLCCAVHNLYRYS</sequence>
<comment type="caution">
    <text evidence="2">The sequence shown here is derived from an EMBL/GenBank/DDBJ whole genome shotgun (WGS) entry which is preliminary data.</text>
</comment>
<feature type="region of interest" description="Disordered" evidence="1">
    <location>
        <begin position="61"/>
        <end position="91"/>
    </location>
</feature>
<feature type="compositionally biased region" description="Basic and acidic residues" evidence="1">
    <location>
        <begin position="65"/>
        <end position="75"/>
    </location>
</feature>
<dbReference type="RefSeq" id="XP_066719082.1">
    <property type="nucleotide sequence ID" value="XM_066854804.1"/>
</dbReference>
<dbReference type="EMBL" id="JAQQWL010000004">
    <property type="protein sequence ID" value="KAK8076123.1"/>
    <property type="molecule type" value="Genomic_DNA"/>
</dbReference>
<name>A0ABR1VY17_9PEZI</name>
<proteinExistence type="predicted"/>
<evidence type="ECO:0000313" key="3">
    <source>
        <dbReference type="Proteomes" id="UP001480595"/>
    </source>
</evidence>
<evidence type="ECO:0000313" key="2">
    <source>
        <dbReference type="EMBL" id="KAK8076123.1"/>
    </source>
</evidence>
<accession>A0ABR1VY17</accession>